<dbReference type="CDD" id="cd05006">
    <property type="entry name" value="SIS_GmhA"/>
    <property type="match status" value="1"/>
</dbReference>
<evidence type="ECO:0000313" key="2">
    <source>
        <dbReference type="EMBL" id="MBU5675080.1"/>
    </source>
</evidence>
<dbReference type="PROSITE" id="PS51464">
    <property type="entry name" value="SIS"/>
    <property type="match status" value="1"/>
</dbReference>
<keyword evidence="3" id="KW-1185">Reference proteome</keyword>
<dbReference type="PANTHER" id="PTHR30390:SF8">
    <property type="entry name" value="SUGAR ISOMERASE (SIS)"/>
    <property type="match status" value="1"/>
</dbReference>
<evidence type="ECO:0000313" key="3">
    <source>
        <dbReference type="Proteomes" id="UP000779508"/>
    </source>
</evidence>
<dbReference type="Pfam" id="PF13580">
    <property type="entry name" value="SIS_2"/>
    <property type="match status" value="1"/>
</dbReference>
<protein>
    <submittedName>
        <fullName evidence="2">SIS domain-containing protein</fullName>
    </submittedName>
</protein>
<feature type="domain" description="SIS" evidence="1">
    <location>
        <begin position="31"/>
        <end position="187"/>
    </location>
</feature>
<dbReference type="RefSeq" id="WP_216414584.1">
    <property type="nucleotide sequence ID" value="NZ_JAHLQK010000001.1"/>
</dbReference>
<dbReference type="InterPro" id="IPR050099">
    <property type="entry name" value="SIS_GmhA/DiaA_subfam"/>
</dbReference>
<name>A0ABS6FXX0_9FIRM</name>
<dbReference type="InterPro" id="IPR035461">
    <property type="entry name" value="GmhA/DiaA"/>
</dbReference>
<reference evidence="2 3" key="1">
    <citation type="submission" date="2021-06" db="EMBL/GenBank/DDBJ databases">
        <authorList>
            <person name="Sun Q."/>
            <person name="Li D."/>
        </authorList>
    </citation>
    <scope>NUCLEOTIDE SEQUENCE [LARGE SCALE GENOMIC DNA]</scope>
    <source>
        <strain evidence="2 3">MSJ-5</strain>
    </source>
</reference>
<comment type="caution">
    <text evidence="2">The sequence shown here is derived from an EMBL/GenBank/DDBJ whole genome shotgun (WGS) entry which is preliminary data.</text>
</comment>
<dbReference type="EMBL" id="JAHLQK010000001">
    <property type="protein sequence ID" value="MBU5675080.1"/>
    <property type="molecule type" value="Genomic_DNA"/>
</dbReference>
<evidence type="ECO:0000259" key="1">
    <source>
        <dbReference type="PROSITE" id="PS51464"/>
    </source>
</evidence>
<dbReference type="InterPro" id="IPR001347">
    <property type="entry name" value="SIS_dom"/>
</dbReference>
<proteinExistence type="predicted"/>
<accession>A0ABS6FXX0</accession>
<sequence>MKDFFHKYKQELIESIDKISQKDMKQFFQIMLDSYNKNKKIIIIGNGGSAATASHFSCDLGKGASVEGVRRFRVISLTDNIPLITAISNDISYDEVFKYQLENILEEDDLVIGISASGNSENIVKAFEYAKSKSAKTFGLVGFSGGKVKDLSDGYIHVQSFNYGIVEDIHLIIEHVLTQYFKKYMGEMNINKSNKTLGQED</sequence>
<gene>
    <name evidence="2" type="ORF">KQI88_01450</name>
</gene>
<dbReference type="PANTHER" id="PTHR30390">
    <property type="entry name" value="SEDOHEPTULOSE 7-PHOSPHATE ISOMERASE / DNAA INITIATOR-ASSOCIATING FACTOR FOR REPLICATION INITIATION"/>
    <property type="match status" value="1"/>
</dbReference>
<dbReference type="Proteomes" id="UP000779508">
    <property type="component" value="Unassembled WGS sequence"/>
</dbReference>
<organism evidence="2 3">
    <name type="scientific">Alkaliphilus flagellatus</name>
    <dbReference type="NCBI Taxonomy" id="2841507"/>
    <lineage>
        <taxon>Bacteria</taxon>
        <taxon>Bacillati</taxon>
        <taxon>Bacillota</taxon>
        <taxon>Clostridia</taxon>
        <taxon>Peptostreptococcales</taxon>
        <taxon>Natronincolaceae</taxon>
        <taxon>Alkaliphilus</taxon>
    </lineage>
</organism>